<evidence type="ECO:0000259" key="1">
    <source>
        <dbReference type="SMART" id="SM01321"/>
    </source>
</evidence>
<dbReference type="SMART" id="SM01321">
    <property type="entry name" value="Y1_Tnp"/>
    <property type="match status" value="1"/>
</dbReference>
<dbReference type="Proteomes" id="UP000238949">
    <property type="component" value="Unassembled WGS sequence"/>
</dbReference>
<proteinExistence type="predicted"/>
<dbReference type="RefSeq" id="WP_105933192.1">
    <property type="nucleotide sequence ID" value="NZ_PVNP01000016.1"/>
</dbReference>
<comment type="caution">
    <text evidence="2">The sequence shown here is derived from an EMBL/GenBank/DDBJ whole genome shotgun (WGS) entry which is preliminary data.</text>
</comment>
<dbReference type="GO" id="GO:0003677">
    <property type="term" value="F:DNA binding"/>
    <property type="evidence" value="ECO:0007669"/>
    <property type="project" value="InterPro"/>
</dbReference>
<gene>
    <name evidence="2" type="ORF">C6Y40_02540</name>
</gene>
<dbReference type="OrthoDB" id="9814067at2"/>
<dbReference type="InterPro" id="IPR036515">
    <property type="entry name" value="Transposase_17_sf"/>
</dbReference>
<dbReference type="InterPro" id="IPR002686">
    <property type="entry name" value="Transposase_17"/>
</dbReference>
<accession>A0A2S9VF97</accession>
<dbReference type="SUPFAM" id="SSF143422">
    <property type="entry name" value="Transposase IS200-like"/>
    <property type="match status" value="1"/>
</dbReference>
<feature type="domain" description="Transposase IS200-like" evidence="1">
    <location>
        <begin position="12"/>
        <end position="190"/>
    </location>
</feature>
<protein>
    <submittedName>
        <fullName evidence="2">Transposase</fullName>
    </submittedName>
</protein>
<dbReference type="PANTHER" id="PTHR34322">
    <property type="entry name" value="TRANSPOSASE, Y1_TNP DOMAIN-CONTAINING"/>
    <property type="match status" value="1"/>
</dbReference>
<name>A0A2S9VF97_9ALTE</name>
<sequence length="316" mass="36436">MPRPRKCLISLSDTPYYHCVSRCVRRAYLCGEDKVSGRSYEHRRQWLEDRLMLLAEVFCVDVCAFAIMSNHTHVVLRINKQKADALSTTEIIQRWHKMFKGMLLSQRFLDPEQGKSLTEAETATVIAVAEVYRRRLYDISWFMRLLNEYIARQANKEDDCTGHFWEGRFKSQALLDDAALAACMVYVDLNPIRAGISKTPETSNHTSIQQRINAAKFNKQPKLLFPFTGNIRANMPDGLPFQLQDYLALVEFSGRHYHPQKRGKIEDTASPILTRTGLELADWQTMISGIETEFHTSISIEKLNRILGRKNKYNSA</sequence>
<dbReference type="GO" id="GO:0004803">
    <property type="term" value="F:transposase activity"/>
    <property type="evidence" value="ECO:0007669"/>
    <property type="project" value="InterPro"/>
</dbReference>
<evidence type="ECO:0000313" key="2">
    <source>
        <dbReference type="EMBL" id="PRO75104.1"/>
    </source>
</evidence>
<reference evidence="3" key="1">
    <citation type="journal article" date="2020" name="Int. J. Syst. Evol. Microbiol.">
        <title>Alteromonas alba sp. nov., a marine bacterium isolated from the seawater of the West Pacific Ocean.</title>
        <authorList>
            <person name="Sun C."/>
            <person name="Wu Y.-H."/>
            <person name="Xamxidin M."/>
            <person name="Cheng H."/>
            <person name="Xu X.-W."/>
        </authorList>
    </citation>
    <scope>NUCLEOTIDE SEQUENCE [LARGE SCALE GENOMIC DNA]</scope>
    <source>
        <strain evidence="3">190</strain>
    </source>
</reference>
<dbReference type="EMBL" id="PVNP01000016">
    <property type="protein sequence ID" value="PRO75104.1"/>
    <property type="molecule type" value="Genomic_DNA"/>
</dbReference>
<organism evidence="2 3">
    <name type="scientific">Alteromonas alba</name>
    <dbReference type="NCBI Taxonomy" id="2079529"/>
    <lineage>
        <taxon>Bacteria</taxon>
        <taxon>Pseudomonadati</taxon>
        <taxon>Pseudomonadota</taxon>
        <taxon>Gammaproteobacteria</taxon>
        <taxon>Alteromonadales</taxon>
        <taxon>Alteromonadaceae</taxon>
        <taxon>Alteromonas/Salinimonas group</taxon>
        <taxon>Alteromonas</taxon>
    </lineage>
</organism>
<keyword evidence="3" id="KW-1185">Reference proteome</keyword>
<dbReference type="AlphaFoldDB" id="A0A2S9VF97"/>
<evidence type="ECO:0000313" key="3">
    <source>
        <dbReference type="Proteomes" id="UP000238949"/>
    </source>
</evidence>
<dbReference type="GO" id="GO:0006313">
    <property type="term" value="P:DNA transposition"/>
    <property type="evidence" value="ECO:0007669"/>
    <property type="project" value="InterPro"/>
</dbReference>
<dbReference type="PANTHER" id="PTHR34322:SF2">
    <property type="entry name" value="TRANSPOSASE IS200-LIKE DOMAIN-CONTAINING PROTEIN"/>
    <property type="match status" value="1"/>
</dbReference>
<dbReference type="Gene3D" id="3.30.70.1290">
    <property type="entry name" value="Transposase IS200-like"/>
    <property type="match status" value="1"/>
</dbReference>